<sequence length="795" mass="85233">MLRDESTLRRVAWRQKSIWSGGVPPDAVRRAGRETGAVDELVRRRIRVEGVVQGVGFRPFVHSVATGLGLGGHVGNDARGVIIEAEGPEGAIADLVHALRTRCPPLAVVEEVTVSAVPPLGERTFRVVDSADGGPRTVSVPADVATCEDCLREISDPADRRHGYAFTNCTGCGPRFTIVRDIPYDRGNTTMADFPLCPACAAEYHDPANRRFHAQPVCCPECGPRLRLVDAAGNPLPGDPVDGAAAALAQGAIVAVKGLGGFHLAVDATDDDAASALRKRKNREAKPFAVMVADLERARQLCSLDDAEAALLTSRRRPIVLLDRLPHAPVAPAVAPGNTQLGLLLPYTPVHHLLLRRFPKPIVLTSGNASDEPIAHRDDDALQRLSSIADVFLTHDRPIHAPADDSVVRAFRGKQLVLRRSRGYTPEPVVLPWEFPRPVLACGAELKNTFALAERRKVVLSQHIGDLEDYPTFRSYGGGIEHFRALLGIDPQVVVHDLHPEYLSTKYAEELDDVELLGVQHHHAHIASCLADNGHPGPVVGVAFDGLGYGPDGTLWGGEFLLADLAGYRRVGHLEPVPLPGGAAAVRQPWRVAVSYLVRAYGNDVPAGLALLRRRDRWARIAALTRTPRHSPLSSSAGRLFDAVAALLGVRDVNDYEGQAAIELEQLADPTERGRYELPVSGGDVLRLRGADLIREVVNDVLAGAAPSAVAARFHNAVGRAIVEACVRVRDSTGVRTAALSGGVFQNALLLDRTTAALRARGFQVLVHSRVPPNDGGISLGQAAVAGALDRGRES</sequence>
<feature type="active site" evidence="9">
    <location>
        <position position="76"/>
    </location>
</feature>
<comment type="catalytic activity">
    <reaction evidence="7">
        <text>C-terminal L-cysteinyl-[HypE protein] + carbamoyl phosphate + ATP + H2O = C-terminal S-carboxamide-L-cysteinyl-[HypE protein] + AMP + phosphate + diphosphate + H(+)</text>
        <dbReference type="Rhea" id="RHEA:55636"/>
        <dbReference type="Rhea" id="RHEA-COMP:14247"/>
        <dbReference type="Rhea" id="RHEA-COMP:14392"/>
        <dbReference type="ChEBI" id="CHEBI:15377"/>
        <dbReference type="ChEBI" id="CHEBI:15378"/>
        <dbReference type="ChEBI" id="CHEBI:30616"/>
        <dbReference type="ChEBI" id="CHEBI:33019"/>
        <dbReference type="ChEBI" id="CHEBI:43474"/>
        <dbReference type="ChEBI" id="CHEBI:58228"/>
        <dbReference type="ChEBI" id="CHEBI:76913"/>
        <dbReference type="ChEBI" id="CHEBI:139126"/>
        <dbReference type="ChEBI" id="CHEBI:456215"/>
    </reaction>
</comment>
<keyword evidence="4" id="KW-0479">Metal-binding</keyword>
<dbReference type="Gene3D" id="3.30.420.40">
    <property type="match status" value="1"/>
</dbReference>
<reference evidence="13" key="4">
    <citation type="submission" date="2020-09" db="EMBL/GenBank/DDBJ databases">
        <authorList>
            <person name="Sun Q."/>
            <person name="Zhou Y."/>
        </authorList>
    </citation>
    <scope>NUCLEOTIDE SEQUENCE</scope>
    <source>
        <strain evidence="13">CGMCC 4.7206</strain>
    </source>
</reference>
<dbReference type="InterPro" id="IPR017945">
    <property type="entry name" value="DHBP_synth_RibB-like_a/b_dom"/>
</dbReference>
<reference evidence="12" key="1">
    <citation type="journal article" date="2014" name="Int. J. Syst. Evol. Microbiol.">
        <title>Complete genome of a new Firmicutes species belonging to the dominant human colonic microbiota ('Ruminococcus bicirculans') reveals two chromosomes and a selective capacity to utilize plant glucans.</title>
        <authorList>
            <consortium name="NISC Comparative Sequencing Program"/>
            <person name="Wegmann U."/>
            <person name="Louis P."/>
            <person name="Goesmann A."/>
            <person name="Henrissat B."/>
            <person name="Duncan S.H."/>
            <person name="Flint H.J."/>
        </authorList>
    </citation>
    <scope>NUCLEOTIDE SEQUENCE</scope>
    <source>
        <strain evidence="12">JCM 10664</strain>
    </source>
</reference>
<comment type="similarity">
    <text evidence="2 8">Belongs to the carbamoyltransferase HypF family.</text>
</comment>
<evidence type="ECO:0000256" key="8">
    <source>
        <dbReference type="PIRNR" id="PIRNR006256"/>
    </source>
</evidence>
<keyword evidence="9" id="KW-0378">Hydrolase</keyword>
<proteinExistence type="inferred from homology"/>
<name>A0A917NBR3_9PSEU</name>
<dbReference type="InterPro" id="IPR001792">
    <property type="entry name" value="Acylphosphatase-like_dom"/>
</dbReference>
<dbReference type="Proteomes" id="UP000597989">
    <property type="component" value="Unassembled WGS sequence"/>
</dbReference>
<accession>A0A917NBR3</accession>
<dbReference type="Pfam" id="PF22521">
    <property type="entry name" value="HypF_C_2"/>
    <property type="match status" value="1"/>
</dbReference>
<dbReference type="Pfam" id="PF01300">
    <property type="entry name" value="Sua5_yciO_yrdC"/>
    <property type="match status" value="1"/>
</dbReference>
<evidence type="ECO:0000256" key="3">
    <source>
        <dbReference type="ARBA" id="ARBA00022598"/>
    </source>
</evidence>
<evidence type="ECO:0000259" key="10">
    <source>
        <dbReference type="PROSITE" id="PS51160"/>
    </source>
</evidence>
<comment type="catalytic activity">
    <reaction evidence="9">
        <text>an acyl phosphate + H2O = a carboxylate + phosphate + H(+)</text>
        <dbReference type="Rhea" id="RHEA:14965"/>
        <dbReference type="ChEBI" id="CHEBI:15377"/>
        <dbReference type="ChEBI" id="CHEBI:15378"/>
        <dbReference type="ChEBI" id="CHEBI:29067"/>
        <dbReference type="ChEBI" id="CHEBI:43474"/>
        <dbReference type="ChEBI" id="CHEBI:59918"/>
        <dbReference type="EC" id="3.6.1.7"/>
    </reaction>
</comment>
<evidence type="ECO:0000256" key="4">
    <source>
        <dbReference type="ARBA" id="ARBA00022723"/>
    </source>
</evidence>
<evidence type="ECO:0000259" key="11">
    <source>
        <dbReference type="PROSITE" id="PS51163"/>
    </source>
</evidence>
<dbReference type="GO" id="GO:0051604">
    <property type="term" value="P:protein maturation"/>
    <property type="evidence" value="ECO:0007669"/>
    <property type="project" value="TreeGrafter"/>
</dbReference>
<evidence type="ECO:0000313" key="12">
    <source>
        <dbReference type="EMBL" id="GAA0535470.1"/>
    </source>
</evidence>
<dbReference type="GO" id="GO:0003725">
    <property type="term" value="F:double-stranded RNA binding"/>
    <property type="evidence" value="ECO:0007669"/>
    <property type="project" value="InterPro"/>
</dbReference>
<keyword evidence="6" id="KW-0862">Zinc</keyword>
<feature type="domain" description="YrdC-like" evidence="11">
    <location>
        <begin position="238"/>
        <end position="423"/>
    </location>
</feature>
<evidence type="ECO:0000256" key="2">
    <source>
        <dbReference type="ARBA" id="ARBA00008097"/>
    </source>
</evidence>
<dbReference type="InterPro" id="IPR036046">
    <property type="entry name" value="Acylphosphatase-like_dom_sf"/>
</dbReference>
<dbReference type="Gene3D" id="3.30.420.360">
    <property type="match status" value="1"/>
</dbReference>
<dbReference type="GO" id="GO:0003998">
    <property type="term" value="F:acylphosphatase activity"/>
    <property type="evidence" value="ECO:0007669"/>
    <property type="project" value="UniProtKB-EC"/>
</dbReference>
<dbReference type="PROSITE" id="PS51163">
    <property type="entry name" value="YRDC"/>
    <property type="match status" value="1"/>
</dbReference>
<keyword evidence="5" id="KW-0863">Zinc-finger</keyword>
<reference evidence="15" key="3">
    <citation type="journal article" date="2019" name="Int. J. Syst. Evol. Microbiol.">
        <title>The Global Catalogue of Microorganisms (GCM) 10K type strain sequencing project: providing services to taxonomists for standard genome sequencing and annotation.</title>
        <authorList>
            <consortium name="The Broad Institute Genomics Platform"/>
            <consortium name="The Broad Institute Genome Sequencing Center for Infectious Disease"/>
            <person name="Wu L."/>
            <person name="Ma J."/>
        </authorList>
    </citation>
    <scope>NUCLEOTIDE SEQUENCE [LARGE SCALE GENOMIC DNA]</scope>
    <source>
        <strain evidence="15">JCM 10664</strain>
    </source>
</reference>
<dbReference type="GO" id="GO:0016743">
    <property type="term" value="F:carboxyl- or carbamoyltransferase activity"/>
    <property type="evidence" value="ECO:0007669"/>
    <property type="project" value="UniProtKB-UniRule"/>
</dbReference>
<organism evidence="13 14">
    <name type="scientific">Saccharopolyspora thermophila</name>
    <dbReference type="NCBI Taxonomy" id="89367"/>
    <lineage>
        <taxon>Bacteria</taxon>
        <taxon>Bacillati</taxon>
        <taxon>Actinomycetota</taxon>
        <taxon>Actinomycetes</taxon>
        <taxon>Pseudonocardiales</taxon>
        <taxon>Pseudonocardiaceae</taxon>
        <taxon>Saccharopolyspora</taxon>
    </lineage>
</organism>
<dbReference type="SUPFAM" id="SSF54975">
    <property type="entry name" value="Acylphosphatase/BLUF domain-like"/>
    <property type="match status" value="1"/>
</dbReference>
<dbReference type="PROSITE" id="PS00150">
    <property type="entry name" value="ACYLPHOSPHATASE_1"/>
    <property type="match status" value="1"/>
</dbReference>
<dbReference type="PIRSF" id="PIRSF006256">
    <property type="entry name" value="CMPcnvr_hdrg_mat"/>
    <property type="match status" value="1"/>
</dbReference>
<dbReference type="EMBL" id="BMMT01000007">
    <property type="protein sequence ID" value="GGI87008.1"/>
    <property type="molecule type" value="Genomic_DNA"/>
</dbReference>
<evidence type="ECO:0000256" key="6">
    <source>
        <dbReference type="ARBA" id="ARBA00022833"/>
    </source>
</evidence>
<dbReference type="PANTHER" id="PTHR42959">
    <property type="entry name" value="CARBAMOYLTRANSFERASE"/>
    <property type="match status" value="1"/>
</dbReference>
<dbReference type="InterPro" id="IPR006070">
    <property type="entry name" value="Sua5-like_dom"/>
</dbReference>
<evidence type="ECO:0000256" key="5">
    <source>
        <dbReference type="ARBA" id="ARBA00022771"/>
    </source>
</evidence>
<evidence type="ECO:0000313" key="14">
    <source>
        <dbReference type="Proteomes" id="UP000597989"/>
    </source>
</evidence>
<dbReference type="GO" id="GO:0008270">
    <property type="term" value="F:zinc ion binding"/>
    <property type="evidence" value="ECO:0007669"/>
    <property type="project" value="UniProtKB-KW"/>
</dbReference>
<dbReference type="InterPro" id="IPR004421">
    <property type="entry name" value="Carbamoyltransferase_HypF"/>
</dbReference>
<evidence type="ECO:0000256" key="7">
    <source>
        <dbReference type="ARBA" id="ARBA00048220"/>
    </source>
</evidence>
<dbReference type="EMBL" id="BAAAHC010000019">
    <property type="protein sequence ID" value="GAA0535470.1"/>
    <property type="molecule type" value="Genomic_DNA"/>
</dbReference>
<dbReference type="PROSITE" id="PS51160">
    <property type="entry name" value="ACYLPHOSPHATASE_3"/>
    <property type="match status" value="1"/>
</dbReference>
<dbReference type="Pfam" id="PF17788">
    <property type="entry name" value="HypF_C"/>
    <property type="match status" value="1"/>
</dbReference>
<comment type="caution">
    <text evidence="13">The sequence shown here is derived from an EMBL/GenBank/DDBJ whole genome shotgun (WGS) entry which is preliminary data.</text>
</comment>
<feature type="active site" evidence="9">
    <location>
        <position position="58"/>
    </location>
</feature>
<dbReference type="Pfam" id="PF00708">
    <property type="entry name" value="Acylphosphatase"/>
    <property type="match status" value="1"/>
</dbReference>
<dbReference type="InterPro" id="IPR011125">
    <property type="entry name" value="Znf_HypF"/>
</dbReference>
<dbReference type="Proteomes" id="UP001500220">
    <property type="component" value="Unassembled WGS sequence"/>
</dbReference>
<dbReference type="Gene3D" id="3.30.110.120">
    <property type="match status" value="1"/>
</dbReference>
<dbReference type="InterPro" id="IPR055128">
    <property type="entry name" value="HypF_C_2"/>
</dbReference>
<dbReference type="InterPro" id="IPR017968">
    <property type="entry name" value="Acylphosphatase_CS"/>
</dbReference>
<dbReference type="InterPro" id="IPR051060">
    <property type="entry name" value="Carbamoyltrans_HypF-like"/>
</dbReference>
<keyword evidence="15" id="KW-1185">Reference proteome</keyword>
<dbReference type="SUPFAM" id="SSF55821">
    <property type="entry name" value="YrdC/RibB"/>
    <property type="match status" value="1"/>
</dbReference>
<gene>
    <name evidence="13" type="primary">hypF</name>
    <name evidence="12" type="ORF">GCM10009545_42600</name>
    <name evidence="13" type="ORF">GCM10011581_25120</name>
</gene>
<dbReference type="EC" id="6.2.-.-" evidence="8"/>
<keyword evidence="3" id="KW-0436">Ligase</keyword>
<evidence type="ECO:0000256" key="9">
    <source>
        <dbReference type="PROSITE-ProRule" id="PRU00520"/>
    </source>
</evidence>
<feature type="domain" description="Acylphosphatase-like" evidence="10">
    <location>
        <begin position="43"/>
        <end position="129"/>
    </location>
</feature>
<dbReference type="PANTHER" id="PTHR42959:SF1">
    <property type="entry name" value="CARBAMOYLTRANSFERASE HYPF"/>
    <property type="match status" value="1"/>
</dbReference>
<dbReference type="FunFam" id="3.30.420.40:FF:000124">
    <property type="entry name" value="Carbamoyltransferase HypF"/>
    <property type="match status" value="1"/>
</dbReference>
<comment type="pathway">
    <text evidence="1">Protein modification; [NiFe] hydrogenase maturation.</text>
</comment>
<evidence type="ECO:0000313" key="13">
    <source>
        <dbReference type="EMBL" id="GGI87008.1"/>
    </source>
</evidence>
<reference evidence="13 14" key="2">
    <citation type="journal article" date="2014" name="Int. J. Syst. Evol. Microbiol.">
        <title>Complete genome sequence of Corynebacterium casei LMG S-19264T (=DSM 44701T), isolated from a smear-ripened cheese.</title>
        <authorList>
            <consortium name="US DOE Joint Genome Institute (JGI-PGF)"/>
            <person name="Walter F."/>
            <person name="Albersmeier A."/>
            <person name="Kalinowski J."/>
            <person name="Ruckert C."/>
        </authorList>
    </citation>
    <scope>NUCLEOTIDE SEQUENCE [LARGE SCALE GENOMIC DNA]</scope>
    <source>
        <strain evidence="13 14">CGMCC 4.7206</strain>
    </source>
</reference>
<evidence type="ECO:0000313" key="15">
    <source>
        <dbReference type="Proteomes" id="UP001500220"/>
    </source>
</evidence>
<reference evidence="12" key="5">
    <citation type="submission" date="2023-12" db="EMBL/GenBank/DDBJ databases">
        <authorList>
            <person name="Sun Q."/>
            <person name="Inoue M."/>
        </authorList>
    </citation>
    <scope>NUCLEOTIDE SEQUENCE</scope>
    <source>
        <strain evidence="12">JCM 10664</strain>
    </source>
</reference>
<dbReference type="Pfam" id="PF07503">
    <property type="entry name" value="zf-HYPF"/>
    <property type="match status" value="2"/>
</dbReference>
<dbReference type="NCBIfam" id="TIGR00143">
    <property type="entry name" value="hypF"/>
    <property type="match status" value="1"/>
</dbReference>
<dbReference type="GO" id="GO:0016874">
    <property type="term" value="F:ligase activity"/>
    <property type="evidence" value="ECO:0007669"/>
    <property type="project" value="UniProtKB-UniRule"/>
</dbReference>
<dbReference type="InterPro" id="IPR041440">
    <property type="entry name" value="HypF_C"/>
</dbReference>
<evidence type="ECO:0000256" key="1">
    <source>
        <dbReference type="ARBA" id="ARBA00004711"/>
    </source>
</evidence>
<dbReference type="AlphaFoldDB" id="A0A917NBR3"/>
<protein>
    <recommendedName>
        <fullName evidence="8">Carbamoyltransferase</fullName>
        <ecNumber evidence="8">6.2.-.-</ecNumber>
    </recommendedName>
</protein>
<dbReference type="Gene3D" id="3.90.870.50">
    <property type="match status" value="1"/>
</dbReference>